<sequence>MEGGAEQWAGKWTRAICEPTEGHLWEADHIREVRHGGGEAGLANFQPLCVACHQLKTNRNSAAEARRRRQAAFQERETPPSSPPLTPTQLSAARKRDASGESSDGAECDAAASDSDSDASLLDLALRAQAAGAAGAASESRP</sequence>
<dbReference type="Gene3D" id="1.10.30.50">
    <property type="match status" value="1"/>
</dbReference>
<dbReference type="GO" id="GO:0006281">
    <property type="term" value="P:DNA repair"/>
    <property type="evidence" value="ECO:0007669"/>
    <property type="project" value="TreeGrafter"/>
</dbReference>
<dbReference type="GO" id="GO:0016787">
    <property type="term" value="F:hydrolase activity"/>
    <property type="evidence" value="ECO:0007669"/>
    <property type="project" value="UniProtKB-KW"/>
</dbReference>
<evidence type="ECO:0000256" key="5">
    <source>
        <dbReference type="SAM" id="MobiDB-lite"/>
    </source>
</evidence>
<dbReference type="GO" id="GO:0043596">
    <property type="term" value="C:nuclear replication fork"/>
    <property type="evidence" value="ECO:0007669"/>
    <property type="project" value="TreeGrafter"/>
</dbReference>
<keyword evidence="8" id="KW-1185">Reference proteome</keyword>
<dbReference type="PANTHER" id="PTHR45766:SF3">
    <property type="entry name" value="DNA ANNEALING HELICASE AND ENDONUCLEASE ZRANB3"/>
    <property type="match status" value="1"/>
</dbReference>
<keyword evidence="2" id="KW-0378">Hydrolase</keyword>
<dbReference type="GO" id="GO:0004386">
    <property type="term" value="F:helicase activity"/>
    <property type="evidence" value="ECO:0007669"/>
    <property type="project" value="UniProtKB-KW"/>
</dbReference>
<evidence type="ECO:0000256" key="1">
    <source>
        <dbReference type="ARBA" id="ARBA00022741"/>
    </source>
</evidence>
<dbReference type="GO" id="GO:0003676">
    <property type="term" value="F:nucleic acid binding"/>
    <property type="evidence" value="ECO:0007669"/>
    <property type="project" value="InterPro"/>
</dbReference>
<dbReference type="EnsemblProtists" id="EOD38415">
    <property type="protein sequence ID" value="EOD38415"/>
    <property type="gene ID" value="EMIHUDRAFT_224466"/>
</dbReference>
<keyword evidence="1" id="KW-0547">Nucleotide-binding</keyword>
<dbReference type="STRING" id="2903.R1FH85"/>
<dbReference type="Pfam" id="PF01844">
    <property type="entry name" value="HNH"/>
    <property type="match status" value="1"/>
</dbReference>
<feature type="compositionally biased region" description="Low complexity" evidence="5">
    <location>
        <begin position="101"/>
        <end position="114"/>
    </location>
</feature>
<evidence type="ECO:0000313" key="7">
    <source>
        <dbReference type="EnsemblProtists" id="EOD38415"/>
    </source>
</evidence>
<dbReference type="InterPro" id="IPR003615">
    <property type="entry name" value="HNH_nuc"/>
</dbReference>
<dbReference type="Proteomes" id="UP000013827">
    <property type="component" value="Unassembled WGS sequence"/>
</dbReference>
<evidence type="ECO:0000313" key="8">
    <source>
        <dbReference type="Proteomes" id="UP000013827"/>
    </source>
</evidence>
<dbReference type="AlphaFoldDB" id="A0A0D3KRN0"/>
<feature type="region of interest" description="Disordered" evidence="5">
    <location>
        <begin position="59"/>
        <end position="114"/>
    </location>
</feature>
<keyword evidence="4" id="KW-0067">ATP-binding</keyword>
<evidence type="ECO:0000256" key="2">
    <source>
        <dbReference type="ARBA" id="ARBA00022801"/>
    </source>
</evidence>
<dbReference type="GO" id="GO:0004520">
    <property type="term" value="F:DNA endonuclease activity"/>
    <property type="evidence" value="ECO:0007669"/>
    <property type="project" value="TreeGrafter"/>
</dbReference>
<dbReference type="KEGG" id="ehx:EMIHUDRAFT_224466"/>
<evidence type="ECO:0000256" key="3">
    <source>
        <dbReference type="ARBA" id="ARBA00022806"/>
    </source>
</evidence>
<dbReference type="GO" id="GO:0008270">
    <property type="term" value="F:zinc ion binding"/>
    <property type="evidence" value="ECO:0007669"/>
    <property type="project" value="InterPro"/>
</dbReference>
<dbReference type="GO" id="GO:0005524">
    <property type="term" value="F:ATP binding"/>
    <property type="evidence" value="ECO:0007669"/>
    <property type="project" value="UniProtKB-KW"/>
</dbReference>
<reference evidence="8" key="1">
    <citation type="journal article" date="2013" name="Nature">
        <title>Pan genome of the phytoplankton Emiliania underpins its global distribution.</title>
        <authorList>
            <person name="Read B.A."/>
            <person name="Kegel J."/>
            <person name="Klute M.J."/>
            <person name="Kuo A."/>
            <person name="Lefebvre S.C."/>
            <person name="Maumus F."/>
            <person name="Mayer C."/>
            <person name="Miller J."/>
            <person name="Monier A."/>
            <person name="Salamov A."/>
            <person name="Young J."/>
            <person name="Aguilar M."/>
            <person name="Claverie J.M."/>
            <person name="Frickenhaus S."/>
            <person name="Gonzalez K."/>
            <person name="Herman E.K."/>
            <person name="Lin Y.C."/>
            <person name="Napier J."/>
            <person name="Ogata H."/>
            <person name="Sarno A.F."/>
            <person name="Shmutz J."/>
            <person name="Schroeder D."/>
            <person name="de Vargas C."/>
            <person name="Verret F."/>
            <person name="von Dassow P."/>
            <person name="Valentin K."/>
            <person name="Van de Peer Y."/>
            <person name="Wheeler G."/>
            <person name="Dacks J.B."/>
            <person name="Delwiche C.F."/>
            <person name="Dyhrman S.T."/>
            <person name="Glockner G."/>
            <person name="John U."/>
            <person name="Richards T."/>
            <person name="Worden A.Z."/>
            <person name="Zhang X."/>
            <person name="Grigoriev I.V."/>
            <person name="Allen A.E."/>
            <person name="Bidle K."/>
            <person name="Borodovsky M."/>
            <person name="Bowler C."/>
            <person name="Brownlee C."/>
            <person name="Cock J.M."/>
            <person name="Elias M."/>
            <person name="Gladyshev V.N."/>
            <person name="Groth M."/>
            <person name="Guda C."/>
            <person name="Hadaegh A."/>
            <person name="Iglesias-Rodriguez M.D."/>
            <person name="Jenkins J."/>
            <person name="Jones B.M."/>
            <person name="Lawson T."/>
            <person name="Leese F."/>
            <person name="Lindquist E."/>
            <person name="Lobanov A."/>
            <person name="Lomsadze A."/>
            <person name="Malik S.B."/>
            <person name="Marsh M.E."/>
            <person name="Mackinder L."/>
            <person name="Mock T."/>
            <person name="Mueller-Roeber B."/>
            <person name="Pagarete A."/>
            <person name="Parker M."/>
            <person name="Probert I."/>
            <person name="Quesneville H."/>
            <person name="Raines C."/>
            <person name="Rensing S.A."/>
            <person name="Riano-Pachon D.M."/>
            <person name="Richier S."/>
            <person name="Rokitta S."/>
            <person name="Shiraiwa Y."/>
            <person name="Soanes D.M."/>
            <person name="van der Giezen M."/>
            <person name="Wahlund T.M."/>
            <person name="Williams B."/>
            <person name="Wilson W."/>
            <person name="Wolfe G."/>
            <person name="Wurch L.L."/>
        </authorList>
    </citation>
    <scope>NUCLEOTIDE SEQUENCE</scope>
</reference>
<dbReference type="HOGENOM" id="CLU_1819478_0_0_1"/>
<evidence type="ECO:0000256" key="4">
    <source>
        <dbReference type="ARBA" id="ARBA00022840"/>
    </source>
</evidence>
<protein>
    <recommendedName>
        <fullName evidence="6">HNH domain-containing protein</fullName>
    </recommendedName>
</protein>
<proteinExistence type="predicted"/>
<dbReference type="GO" id="GO:0031297">
    <property type="term" value="P:replication fork processing"/>
    <property type="evidence" value="ECO:0007669"/>
    <property type="project" value="TreeGrafter"/>
</dbReference>
<dbReference type="PANTHER" id="PTHR45766">
    <property type="entry name" value="DNA ANNEALING HELICASE AND ENDONUCLEASE ZRANB3 FAMILY MEMBER"/>
    <property type="match status" value="1"/>
</dbReference>
<feature type="domain" description="HNH" evidence="6">
    <location>
        <begin position="24"/>
        <end position="59"/>
    </location>
</feature>
<dbReference type="RefSeq" id="XP_005790844.1">
    <property type="nucleotide sequence ID" value="XM_005790787.1"/>
</dbReference>
<dbReference type="PaxDb" id="2903-EOD38415"/>
<keyword evidence="3" id="KW-0347">Helicase</keyword>
<evidence type="ECO:0000259" key="6">
    <source>
        <dbReference type="Pfam" id="PF01844"/>
    </source>
</evidence>
<organism evidence="7 8">
    <name type="scientific">Emiliania huxleyi (strain CCMP1516)</name>
    <dbReference type="NCBI Taxonomy" id="280463"/>
    <lineage>
        <taxon>Eukaryota</taxon>
        <taxon>Haptista</taxon>
        <taxon>Haptophyta</taxon>
        <taxon>Prymnesiophyceae</taxon>
        <taxon>Isochrysidales</taxon>
        <taxon>Noelaerhabdaceae</taxon>
        <taxon>Emiliania</taxon>
    </lineage>
</organism>
<dbReference type="CDD" id="cd00085">
    <property type="entry name" value="HNHc"/>
    <property type="match status" value="1"/>
</dbReference>
<name>A0A0D3KRN0_EMIH1</name>
<dbReference type="GeneID" id="17283788"/>
<accession>A0A0D3KRN0</accession>
<reference evidence="7" key="2">
    <citation type="submission" date="2024-10" db="UniProtKB">
        <authorList>
            <consortium name="EnsemblProtists"/>
        </authorList>
    </citation>
    <scope>IDENTIFICATION</scope>
</reference>
<dbReference type="InterPro" id="IPR002711">
    <property type="entry name" value="HNH"/>
</dbReference>